<evidence type="ECO:0000256" key="2">
    <source>
        <dbReference type="ARBA" id="ARBA00004370"/>
    </source>
</evidence>
<keyword evidence="10 13" id="KW-0408">Iron</keyword>
<dbReference type="PANTHER" id="PTHR46300">
    <property type="entry name" value="P450, PUTATIVE (EUROFUNG)-RELATED-RELATED"/>
    <property type="match status" value="1"/>
</dbReference>
<keyword evidence="11 14" id="KW-0503">Monooxygenase</keyword>
<dbReference type="InterPro" id="IPR002401">
    <property type="entry name" value="Cyt_P450_E_grp-I"/>
</dbReference>
<evidence type="ECO:0000256" key="13">
    <source>
        <dbReference type="PIRSR" id="PIRSR602401-1"/>
    </source>
</evidence>
<dbReference type="Gene3D" id="1.10.630.10">
    <property type="entry name" value="Cytochrome P450"/>
    <property type="match status" value="1"/>
</dbReference>
<evidence type="ECO:0000256" key="7">
    <source>
        <dbReference type="ARBA" id="ARBA00022723"/>
    </source>
</evidence>
<evidence type="ECO:0000313" key="16">
    <source>
        <dbReference type="EMBL" id="GJE86823.1"/>
    </source>
</evidence>
<keyword evidence="12" id="KW-0472">Membrane</keyword>
<dbReference type="GO" id="GO:0005506">
    <property type="term" value="F:iron ion binding"/>
    <property type="evidence" value="ECO:0007669"/>
    <property type="project" value="InterPro"/>
</dbReference>
<dbReference type="InterPro" id="IPR017972">
    <property type="entry name" value="Cyt_P450_CS"/>
</dbReference>
<keyword evidence="6" id="KW-0812">Transmembrane</keyword>
<dbReference type="PRINTS" id="PR00385">
    <property type="entry name" value="P450"/>
</dbReference>
<sequence>MSLTPAWALLVVFGLLVAYRRLARAQRGKLPPGPPADPILGHLRTFPRDNHGETFYEWSKRYGDVLHLDLLGKSIIVLNSHEAANDLLDKRSANYSDRPDFPAFNLLGWDDMLVFQRYGSGFQLHRRLMQQPLMRQEVAIFRPVQTQQCHVLLKNLLANPEDFEAHIRRFTSAITLEMTYGHKVASDDDAYLEIADQVNIVSTIMSKCSVLELFPSAKHLPAWFPGAWFIRYANEHRHLIWEMASKPFQQVEEQLAAGTAQPSFVSMHLEDMERQGTRTDAATVAALKTAAAHMWTGGEETTWSTLLIFMLAAVRNPEAVRAAQAELDAVLGPGPARLPAFEDLDALPLVRGVVYETLRFHSALPLGIPHRAMADDVYRDMHIPRDATVLVNTTALARDPAVYSAPERFWPERYQAPHSEPPPTGLGFGFGRRVCPGRHLAEASLCIVVASVLAVFDVAPAKDAHGREVLPEVRFTQAITSHPEPFKCRIAPRSEQARRLVEDL</sequence>
<organism evidence="16 17">
    <name type="scientific">Phanerochaete sordida</name>
    <dbReference type="NCBI Taxonomy" id="48140"/>
    <lineage>
        <taxon>Eukaryota</taxon>
        <taxon>Fungi</taxon>
        <taxon>Dikarya</taxon>
        <taxon>Basidiomycota</taxon>
        <taxon>Agaricomycotina</taxon>
        <taxon>Agaricomycetes</taxon>
        <taxon>Polyporales</taxon>
        <taxon>Phanerochaetaceae</taxon>
        <taxon>Phanerochaete</taxon>
    </lineage>
</organism>
<keyword evidence="9 14" id="KW-0560">Oxidoreductase</keyword>
<reference evidence="16 17" key="1">
    <citation type="submission" date="2021-08" db="EMBL/GenBank/DDBJ databases">
        <title>Draft Genome Sequence of Phanerochaete sordida strain YK-624.</title>
        <authorList>
            <person name="Mori T."/>
            <person name="Dohra H."/>
            <person name="Suzuki T."/>
            <person name="Kawagishi H."/>
            <person name="Hirai H."/>
        </authorList>
    </citation>
    <scope>NUCLEOTIDE SEQUENCE [LARGE SCALE GENOMIC DNA]</scope>
    <source>
        <strain evidence="16 17">YK-624</strain>
    </source>
</reference>
<dbReference type="InterPro" id="IPR001128">
    <property type="entry name" value="Cyt_P450"/>
</dbReference>
<evidence type="ECO:0000256" key="10">
    <source>
        <dbReference type="ARBA" id="ARBA00023004"/>
    </source>
</evidence>
<evidence type="ECO:0000256" key="15">
    <source>
        <dbReference type="SAM" id="SignalP"/>
    </source>
</evidence>
<proteinExistence type="inferred from homology"/>
<dbReference type="CDD" id="cd11065">
    <property type="entry name" value="CYP64-like"/>
    <property type="match status" value="1"/>
</dbReference>
<evidence type="ECO:0000256" key="6">
    <source>
        <dbReference type="ARBA" id="ARBA00022692"/>
    </source>
</evidence>
<evidence type="ECO:0000256" key="1">
    <source>
        <dbReference type="ARBA" id="ARBA00001971"/>
    </source>
</evidence>
<evidence type="ECO:0000256" key="11">
    <source>
        <dbReference type="ARBA" id="ARBA00023033"/>
    </source>
</evidence>
<dbReference type="GO" id="GO:0020037">
    <property type="term" value="F:heme binding"/>
    <property type="evidence" value="ECO:0007669"/>
    <property type="project" value="InterPro"/>
</dbReference>
<evidence type="ECO:0000256" key="8">
    <source>
        <dbReference type="ARBA" id="ARBA00022989"/>
    </source>
</evidence>
<keyword evidence="7 13" id="KW-0479">Metal-binding</keyword>
<keyword evidence="17" id="KW-1185">Reference proteome</keyword>
<comment type="pathway">
    <text evidence="3">Secondary metabolite biosynthesis.</text>
</comment>
<dbReference type="InterPro" id="IPR036396">
    <property type="entry name" value="Cyt_P450_sf"/>
</dbReference>
<dbReference type="GO" id="GO:0016705">
    <property type="term" value="F:oxidoreductase activity, acting on paired donors, with incorporation or reduction of molecular oxygen"/>
    <property type="evidence" value="ECO:0007669"/>
    <property type="project" value="InterPro"/>
</dbReference>
<feature type="binding site" description="axial binding residue" evidence="13">
    <location>
        <position position="435"/>
    </location>
    <ligand>
        <name>heme</name>
        <dbReference type="ChEBI" id="CHEBI:30413"/>
    </ligand>
    <ligandPart>
        <name>Fe</name>
        <dbReference type="ChEBI" id="CHEBI:18248"/>
    </ligandPart>
</feature>
<evidence type="ECO:0000256" key="4">
    <source>
        <dbReference type="ARBA" id="ARBA00010617"/>
    </source>
</evidence>
<gene>
    <name evidence="16" type="ORF">PsYK624_029060</name>
</gene>
<dbReference type="PROSITE" id="PS00086">
    <property type="entry name" value="CYTOCHROME_P450"/>
    <property type="match status" value="1"/>
</dbReference>
<dbReference type="PRINTS" id="PR00463">
    <property type="entry name" value="EP450I"/>
</dbReference>
<keyword evidence="15" id="KW-0732">Signal</keyword>
<name>A0A9P3G0P2_9APHY</name>
<evidence type="ECO:0000256" key="12">
    <source>
        <dbReference type="ARBA" id="ARBA00023136"/>
    </source>
</evidence>
<dbReference type="Proteomes" id="UP000703269">
    <property type="component" value="Unassembled WGS sequence"/>
</dbReference>
<evidence type="ECO:0000256" key="14">
    <source>
        <dbReference type="RuleBase" id="RU000461"/>
    </source>
</evidence>
<dbReference type="SUPFAM" id="SSF48264">
    <property type="entry name" value="Cytochrome P450"/>
    <property type="match status" value="1"/>
</dbReference>
<dbReference type="GO" id="GO:0004497">
    <property type="term" value="F:monooxygenase activity"/>
    <property type="evidence" value="ECO:0007669"/>
    <property type="project" value="UniProtKB-KW"/>
</dbReference>
<keyword evidence="5 13" id="KW-0349">Heme</keyword>
<dbReference type="InterPro" id="IPR050364">
    <property type="entry name" value="Cytochrome_P450_fung"/>
</dbReference>
<comment type="similarity">
    <text evidence="4 14">Belongs to the cytochrome P450 family.</text>
</comment>
<comment type="cofactor">
    <cofactor evidence="1 13">
        <name>heme</name>
        <dbReference type="ChEBI" id="CHEBI:30413"/>
    </cofactor>
</comment>
<dbReference type="PANTHER" id="PTHR46300:SF5">
    <property type="entry name" value="CYTOCHROME P450"/>
    <property type="match status" value="1"/>
</dbReference>
<dbReference type="AlphaFoldDB" id="A0A9P3G0P2"/>
<dbReference type="Pfam" id="PF00067">
    <property type="entry name" value="p450"/>
    <property type="match status" value="1"/>
</dbReference>
<evidence type="ECO:0000313" key="17">
    <source>
        <dbReference type="Proteomes" id="UP000703269"/>
    </source>
</evidence>
<evidence type="ECO:0000256" key="9">
    <source>
        <dbReference type="ARBA" id="ARBA00023002"/>
    </source>
</evidence>
<evidence type="ECO:0000256" key="3">
    <source>
        <dbReference type="ARBA" id="ARBA00005179"/>
    </source>
</evidence>
<accession>A0A9P3G0P2</accession>
<keyword evidence="8" id="KW-1133">Transmembrane helix</keyword>
<comment type="subcellular location">
    <subcellularLocation>
        <location evidence="2">Membrane</location>
    </subcellularLocation>
</comment>
<protein>
    <submittedName>
        <fullName evidence="16">Cytochrome P450</fullName>
    </submittedName>
</protein>
<feature type="signal peptide" evidence="15">
    <location>
        <begin position="1"/>
        <end position="25"/>
    </location>
</feature>
<dbReference type="GO" id="GO:0016020">
    <property type="term" value="C:membrane"/>
    <property type="evidence" value="ECO:0007669"/>
    <property type="project" value="UniProtKB-SubCell"/>
</dbReference>
<comment type="caution">
    <text evidence="16">The sequence shown here is derived from an EMBL/GenBank/DDBJ whole genome shotgun (WGS) entry which is preliminary data.</text>
</comment>
<evidence type="ECO:0000256" key="5">
    <source>
        <dbReference type="ARBA" id="ARBA00022617"/>
    </source>
</evidence>
<dbReference type="OrthoDB" id="2789670at2759"/>
<feature type="chain" id="PRO_5040208260" evidence="15">
    <location>
        <begin position="26"/>
        <end position="504"/>
    </location>
</feature>
<dbReference type="EMBL" id="BPQB01000005">
    <property type="protein sequence ID" value="GJE86823.1"/>
    <property type="molecule type" value="Genomic_DNA"/>
</dbReference>